<comment type="caution">
    <text evidence="1">The sequence shown here is derived from an EMBL/GenBank/DDBJ whole genome shotgun (WGS) entry which is preliminary data.</text>
</comment>
<protein>
    <submittedName>
        <fullName evidence="1">Uncharacterized protein</fullName>
    </submittedName>
</protein>
<reference evidence="1" key="1">
    <citation type="submission" date="2023-04" db="EMBL/GenBank/DDBJ databases">
        <title>A chromosome-level genome assembly of the parasitoid wasp Eretmocerus hayati.</title>
        <authorList>
            <person name="Zhong Y."/>
            <person name="Liu S."/>
            <person name="Liu Y."/>
        </authorList>
    </citation>
    <scope>NUCLEOTIDE SEQUENCE</scope>
    <source>
        <strain evidence="1">ZJU_SS_LIU_2023</strain>
    </source>
</reference>
<organism evidence="1 2">
    <name type="scientific">Eretmocerus hayati</name>
    <dbReference type="NCBI Taxonomy" id="131215"/>
    <lineage>
        <taxon>Eukaryota</taxon>
        <taxon>Metazoa</taxon>
        <taxon>Ecdysozoa</taxon>
        <taxon>Arthropoda</taxon>
        <taxon>Hexapoda</taxon>
        <taxon>Insecta</taxon>
        <taxon>Pterygota</taxon>
        <taxon>Neoptera</taxon>
        <taxon>Endopterygota</taxon>
        <taxon>Hymenoptera</taxon>
        <taxon>Apocrita</taxon>
        <taxon>Proctotrupomorpha</taxon>
        <taxon>Chalcidoidea</taxon>
        <taxon>Aphelinidae</taxon>
        <taxon>Aphelininae</taxon>
        <taxon>Eretmocerus</taxon>
    </lineage>
</organism>
<dbReference type="Proteomes" id="UP001239111">
    <property type="component" value="Chromosome 1"/>
</dbReference>
<evidence type="ECO:0000313" key="2">
    <source>
        <dbReference type="Proteomes" id="UP001239111"/>
    </source>
</evidence>
<dbReference type="EMBL" id="CM056741">
    <property type="protein sequence ID" value="KAJ8685197.1"/>
    <property type="molecule type" value="Genomic_DNA"/>
</dbReference>
<keyword evidence="2" id="KW-1185">Reference proteome</keyword>
<gene>
    <name evidence="1" type="ORF">QAD02_020990</name>
</gene>
<name>A0ACC2PS65_9HYME</name>
<proteinExistence type="predicted"/>
<sequence>MMDEGLPSRVQCNATIKNRNNASLENARKGRRKDPYRIGQFHFHCRFLECLNGYYTKIRDPNYANKRFHKFPLPLKDKALHDAWRAACTIPEEEKTKSSYVCEDHFEDSDYLECNRLSKLEPGVIPKYPIPTVVSDSIIQCPISQDNPVVQLLQDDAIMIGKVDVPLDTAQCSNVSLKNALENAKSYV</sequence>
<accession>A0ACC2PS65</accession>
<evidence type="ECO:0000313" key="1">
    <source>
        <dbReference type="EMBL" id="KAJ8685197.1"/>
    </source>
</evidence>